<proteinExistence type="predicted"/>
<gene>
    <name evidence="3" type="primary">zapE</name>
    <name evidence="3" type="ORF">ACFQS8_07780</name>
</gene>
<evidence type="ECO:0000256" key="2">
    <source>
        <dbReference type="ARBA" id="ARBA00022840"/>
    </source>
</evidence>
<comment type="caution">
    <text evidence="3">The sequence shown here is derived from an EMBL/GenBank/DDBJ whole genome shotgun (WGS) entry which is preliminary data.</text>
</comment>
<dbReference type="NCBIfam" id="NF040713">
    <property type="entry name" value="ZapE"/>
    <property type="match status" value="1"/>
</dbReference>
<dbReference type="GO" id="GO:0051301">
    <property type="term" value="P:cell division"/>
    <property type="evidence" value="ECO:0007669"/>
    <property type="project" value="UniProtKB-KW"/>
</dbReference>
<evidence type="ECO:0000256" key="1">
    <source>
        <dbReference type="ARBA" id="ARBA00022741"/>
    </source>
</evidence>
<protein>
    <submittedName>
        <fullName evidence="3">Cell division protein ZapE</fullName>
    </submittedName>
</protein>
<evidence type="ECO:0000313" key="4">
    <source>
        <dbReference type="Proteomes" id="UP001596492"/>
    </source>
</evidence>
<sequence length="375" mass="42290">MVELYQDYKNKVDAGELKADPAQADMARRFGALASALADVKTGWFSKPVYPKGLYVWGGVGRGKSMLMDLFYAHSPLKPAMRTHFHDFMLETHDFISQWRKLDEKSRKRHSAYVRGVGDDPIPPTAKHIADKAKLLCFDEFHVTDIADAMILGRLFEQLWMRNVVVVATSNRHPDDLYVGGVNRGLFKPFIGMMKEKLEIIELKSVQDYRLERLTAAPVYYAPLNPEADAAMDKAWQRLTRGVRDAPEVLTVQGRELTVKRHAAGCARFGFAELCDRPLGAGDYLSIARRYHTVLLDHVPTLTPANRNAAKRFVTLIDALYEARTKLVLSAEAQPDDLYPEGDGAFEFERTASRLHEMRSRDYLAAGRSEVEASA</sequence>
<keyword evidence="3" id="KW-0131">Cell cycle</keyword>
<evidence type="ECO:0000313" key="3">
    <source>
        <dbReference type="EMBL" id="MFC7291510.1"/>
    </source>
</evidence>
<dbReference type="SUPFAM" id="SSF52540">
    <property type="entry name" value="P-loop containing nucleoside triphosphate hydrolases"/>
    <property type="match status" value="1"/>
</dbReference>
<dbReference type="InterPro" id="IPR005654">
    <property type="entry name" value="ATPase_AFG1-like"/>
</dbReference>
<dbReference type="InterPro" id="IPR027417">
    <property type="entry name" value="P-loop_NTPase"/>
</dbReference>
<keyword evidence="3" id="KW-0132">Cell division</keyword>
<dbReference type="RefSeq" id="WP_382166742.1">
    <property type="nucleotide sequence ID" value="NZ_JBHTBR010000004.1"/>
</dbReference>
<accession>A0ABW2IL07</accession>
<dbReference type="PANTHER" id="PTHR12169">
    <property type="entry name" value="ATPASE N2B"/>
    <property type="match status" value="1"/>
</dbReference>
<dbReference type="Pfam" id="PF03969">
    <property type="entry name" value="AFG1_ATPase"/>
    <property type="match status" value="1"/>
</dbReference>
<keyword evidence="1" id="KW-0547">Nucleotide-binding</keyword>
<dbReference type="Gene3D" id="3.40.50.300">
    <property type="entry name" value="P-loop containing nucleotide triphosphate hydrolases"/>
    <property type="match status" value="1"/>
</dbReference>
<reference evidence="4" key="1">
    <citation type="journal article" date="2019" name="Int. J. Syst. Evol. Microbiol.">
        <title>The Global Catalogue of Microorganisms (GCM) 10K type strain sequencing project: providing services to taxonomists for standard genome sequencing and annotation.</title>
        <authorList>
            <consortium name="The Broad Institute Genomics Platform"/>
            <consortium name="The Broad Institute Genome Sequencing Center for Infectious Disease"/>
            <person name="Wu L."/>
            <person name="Ma J."/>
        </authorList>
    </citation>
    <scope>NUCLEOTIDE SEQUENCE [LARGE SCALE GENOMIC DNA]</scope>
    <source>
        <strain evidence="4">CCUG 51308</strain>
    </source>
</reference>
<dbReference type="EMBL" id="JBHTBR010000004">
    <property type="protein sequence ID" value="MFC7291510.1"/>
    <property type="molecule type" value="Genomic_DNA"/>
</dbReference>
<keyword evidence="4" id="KW-1185">Reference proteome</keyword>
<dbReference type="Proteomes" id="UP001596492">
    <property type="component" value="Unassembled WGS sequence"/>
</dbReference>
<name>A0ABW2IL07_9PROT</name>
<keyword evidence="2" id="KW-0067">ATP-binding</keyword>
<dbReference type="PANTHER" id="PTHR12169:SF6">
    <property type="entry name" value="AFG1-LIKE ATPASE"/>
    <property type="match status" value="1"/>
</dbReference>
<organism evidence="3 4">
    <name type="scientific">Hirschia litorea</name>
    <dbReference type="NCBI Taxonomy" id="1199156"/>
    <lineage>
        <taxon>Bacteria</taxon>
        <taxon>Pseudomonadati</taxon>
        <taxon>Pseudomonadota</taxon>
        <taxon>Alphaproteobacteria</taxon>
        <taxon>Hyphomonadales</taxon>
        <taxon>Hyphomonadaceae</taxon>
        <taxon>Hirschia</taxon>
    </lineage>
</organism>